<keyword evidence="8" id="KW-1185">Reference proteome</keyword>
<feature type="domain" description="Tetrapyrrole methylase" evidence="6">
    <location>
        <begin position="1"/>
        <end position="187"/>
    </location>
</feature>
<dbReference type="InterPro" id="IPR035996">
    <property type="entry name" value="4pyrrol_Methylase_sf"/>
</dbReference>
<dbReference type="AlphaFoldDB" id="A0A7G1G4Z1"/>
<dbReference type="InterPro" id="IPR000878">
    <property type="entry name" value="4pyrrol_Mease"/>
</dbReference>
<name>A0A7G1G4Z1_9BACT</name>
<evidence type="ECO:0000313" key="7">
    <source>
        <dbReference type="EMBL" id="BBE31620.1"/>
    </source>
</evidence>
<dbReference type="InterPro" id="IPR029063">
    <property type="entry name" value="SAM-dependent_MTases_sf"/>
</dbReference>
<evidence type="ECO:0000256" key="5">
    <source>
        <dbReference type="ARBA" id="ARBA00022691"/>
    </source>
</evidence>
<dbReference type="RefSeq" id="WP_190614273.1">
    <property type="nucleotide sequence ID" value="NZ_AP018712.1"/>
</dbReference>
<dbReference type="InterPro" id="IPR050714">
    <property type="entry name" value="Cobalamin_biosynth_MTase"/>
</dbReference>
<accession>A0A7G1G4Z1</accession>
<protein>
    <recommendedName>
        <fullName evidence="6">Tetrapyrrole methylase domain-containing protein</fullName>
    </recommendedName>
</protein>
<evidence type="ECO:0000256" key="2">
    <source>
        <dbReference type="ARBA" id="ARBA00022573"/>
    </source>
</evidence>
<gene>
    <name evidence="7" type="ORF">OSSY52_17610</name>
</gene>
<dbReference type="GO" id="GO:0009236">
    <property type="term" value="P:cobalamin biosynthetic process"/>
    <property type="evidence" value="ECO:0007669"/>
    <property type="project" value="UniProtKB-KW"/>
</dbReference>
<evidence type="ECO:0000256" key="4">
    <source>
        <dbReference type="ARBA" id="ARBA00022679"/>
    </source>
</evidence>
<dbReference type="InParanoid" id="A0A7G1G4Z1"/>
<dbReference type="Gene3D" id="3.40.1010.10">
    <property type="entry name" value="Cobalt-precorrin-4 Transmethylase, Domain 1"/>
    <property type="match status" value="1"/>
</dbReference>
<evidence type="ECO:0000256" key="1">
    <source>
        <dbReference type="ARBA" id="ARBA00004953"/>
    </source>
</evidence>
<dbReference type="InterPro" id="IPR014777">
    <property type="entry name" value="4pyrrole_Mease_sub1"/>
</dbReference>
<comment type="pathway">
    <text evidence="1">Cofactor biosynthesis; adenosylcobalamin biosynthesis.</text>
</comment>
<dbReference type="GO" id="GO:0032259">
    <property type="term" value="P:methylation"/>
    <property type="evidence" value="ECO:0007669"/>
    <property type="project" value="UniProtKB-KW"/>
</dbReference>
<dbReference type="Pfam" id="PF01135">
    <property type="entry name" value="PCMT"/>
    <property type="match status" value="1"/>
</dbReference>
<organism evidence="7 8">
    <name type="scientific">Tepiditoga spiralis</name>
    <dbReference type="NCBI Taxonomy" id="2108365"/>
    <lineage>
        <taxon>Bacteria</taxon>
        <taxon>Thermotogati</taxon>
        <taxon>Thermotogota</taxon>
        <taxon>Thermotogae</taxon>
        <taxon>Petrotogales</taxon>
        <taxon>Petrotogaceae</taxon>
        <taxon>Tepiditoga</taxon>
    </lineage>
</organism>
<proteinExistence type="predicted"/>
<keyword evidence="2" id="KW-0169">Cobalamin biosynthesis</keyword>
<evidence type="ECO:0000313" key="8">
    <source>
        <dbReference type="Proteomes" id="UP000516361"/>
    </source>
</evidence>
<dbReference type="SUPFAM" id="SSF53790">
    <property type="entry name" value="Tetrapyrrole methylase"/>
    <property type="match status" value="1"/>
</dbReference>
<dbReference type="SUPFAM" id="SSF53335">
    <property type="entry name" value="S-adenosyl-L-methionine-dependent methyltransferases"/>
    <property type="match status" value="1"/>
</dbReference>
<dbReference type="Proteomes" id="UP000516361">
    <property type="component" value="Chromosome"/>
</dbReference>
<evidence type="ECO:0000256" key="3">
    <source>
        <dbReference type="ARBA" id="ARBA00022603"/>
    </source>
</evidence>
<dbReference type="KEGG" id="ocy:OSSY52_17610"/>
<dbReference type="GO" id="GO:0008168">
    <property type="term" value="F:methyltransferase activity"/>
    <property type="evidence" value="ECO:0007669"/>
    <property type="project" value="UniProtKB-KW"/>
</dbReference>
<dbReference type="Pfam" id="PF00590">
    <property type="entry name" value="TP_methylase"/>
    <property type="match status" value="1"/>
</dbReference>
<dbReference type="PANTHER" id="PTHR43182">
    <property type="entry name" value="COBALT-PRECORRIN-6B C(15)-METHYLTRANSFERASE (DECARBOXYLATING)"/>
    <property type="match status" value="1"/>
</dbReference>
<keyword evidence="4" id="KW-0808">Transferase</keyword>
<dbReference type="CDD" id="cd02440">
    <property type="entry name" value="AdoMet_MTases"/>
    <property type="match status" value="1"/>
</dbReference>
<keyword evidence="3" id="KW-0489">Methyltransferase</keyword>
<dbReference type="Gene3D" id="3.40.50.150">
    <property type="entry name" value="Vaccinia Virus protein VP39"/>
    <property type="match status" value="1"/>
</dbReference>
<dbReference type="PANTHER" id="PTHR43182:SF1">
    <property type="entry name" value="COBALT-PRECORRIN-7 C(5)-METHYLTRANSFERASE"/>
    <property type="match status" value="1"/>
</dbReference>
<reference evidence="7 8" key="1">
    <citation type="submission" date="2018-06" db="EMBL/GenBank/DDBJ databases">
        <title>Genome sequencing of Oceanotoga sp. sy52.</title>
        <authorList>
            <person name="Mori K."/>
        </authorList>
    </citation>
    <scope>NUCLEOTIDE SEQUENCE [LARGE SCALE GENOMIC DNA]</scope>
    <source>
        <strain evidence="8">sy52</strain>
    </source>
</reference>
<dbReference type="EMBL" id="AP018712">
    <property type="protein sequence ID" value="BBE31620.1"/>
    <property type="molecule type" value="Genomic_DNA"/>
</dbReference>
<evidence type="ECO:0000259" key="6">
    <source>
        <dbReference type="Pfam" id="PF00590"/>
    </source>
</evidence>
<sequence length="399" mass="45999">MIYIIGTQINEYEKMSVEAINIIKNSDFFVGFKHSLSTARKINEFAKYRELEIRDSLLNERITEMIEELRKYKNSVLCVAGNPLIFSYAKKIMEKLNKDEYVILPTPSSVIYLCAKHKIWVNDMVLVSGHNAEDILTPQTETIKYLNAGKPVGYFVKNLDDYYNLMKRLKNINCRVYGGYELGTKKEYLFSFIPNEFIQLKKGRLILFIKPLEKNFFNMFPKNEELNVKNIPVSRDWSRALIINSMNLKYDQIVWDLGSGSGATSIWISSLLGNKGRVYSIEKNIERYEKLNENVSIYPNIITINNSYENVVDKIPSPDLIHFGGGINFESIKKVINSIKRGTNFVGAITTIESLNVFSKIDNIEYEIEMYTKSKSKKIGEKTTFIGEHVLYIIKGVKV</sequence>
<keyword evidence="5" id="KW-0949">S-adenosyl-L-methionine</keyword>